<sequence length="193" mass="21853">MKENESTLKRLKILPILFRKHDAEKVAPHSEIFLNRAVKKGLIHRINRGNYVNSFLYGFPGVEQAACFLRPPAYVSCEWALNHHGILLQAPYVCSTITLSSSVGKARSVIYQGITIEFSSIAPKLFEGFSVENGVYMASPEKAILDTLYYRGKIPAEDEMELADVNFGSLLKMSEKYPAVIRRRVQRLFEPTK</sequence>
<dbReference type="EMBL" id="OJIN01000066">
    <property type="protein sequence ID" value="SPD72897.1"/>
    <property type="molecule type" value="Genomic_DNA"/>
</dbReference>
<protein>
    <recommendedName>
        <fullName evidence="2">Transcriptional regulator, AbiEi antitoxin, Type IV TA system</fullName>
    </recommendedName>
</protein>
<organism evidence="1">
    <name type="scientific">uncultured Desulfobacterium sp</name>
    <dbReference type="NCBI Taxonomy" id="201089"/>
    <lineage>
        <taxon>Bacteria</taxon>
        <taxon>Pseudomonadati</taxon>
        <taxon>Thermodesulfobacteriota</taxon>
        <taxon>Desulfobacteria</taxon>
        <taxon>Desulfobacterales</taxon>
        <taxon>Desulfobacteriaceae</taxon>
        <taxon>Desulfobacterium</taxon>
        <taxon>environmental samples</taxon>
    </lineage>
</organism>
<accession>A0A445MTS7</accession>
<reference evidence="1" key="1">
    <citation type="submission" date="2018-01" db="EMBL/GenBank/DDBJ databases">
        <authorList>
            <person name="Regsiter A."/>
            <person name="William W."/>
        </authorList>
    </citation>
    <scope>NUCLEOTIDE SEQUENCE</scope>
    <source>
        <strain evidence="1">TRIP AH-1</strain>
    </source>
</reference>
<gene>
    <name evidence="1" type="ORF">PITCH_A1580052</name>
</gene>
<evidence type="ECO:0000313" key="1">
    <source>
        <dbReference type="EMBL" id="SPD72897.1"/>
    </source>
</evidence>
<proteinExistence type="predicted"/>
<dbReference type="AlphaFoldDB" id="A0A445MTS7"/>
<name>A0A445MTS7_9BACT</name>
<evidence type="ECO:0008006" key="2">
    <source>
        <dbReference type="Google" id="ProtNLM"/>
    </source>
</evidence>